<keyword evidence="2" id="KW-1185">Reference proteome</keyword>
<proteinExistence type="predicted"/>
<dbReference type="RefSeq" id="WP_188818655.1">
    <property type="nucleotide sequence ID" value="NZ_BMLK01000004.1"/>
</dbReference>
<protein>
    <recommendedName>
        <fullName evidence="3">Cupin domain-containing protein</fullName>
    </recommendedName>
</protein>
<dbReference type="SUPFAM" id="SSF51182">
    <property type="entry name" value="RmlC-like cupins"/>
    <property type="match status" value="1"/>
</dbReference>
<name>A0ABQ2JGW8_9SPHN</name>
<gene>
    <name evidence="1" type="ORF">GCM10011349_10620</name>
</gene>
<organism evidence="1 2">
    <name type="scientific">Novosphingobium indicum</name>
    <dbReference type="NCBI Taxonomy" id="462949"/>
    <lineage>
        <taxon>Bacteria</taxon>
        <taxon>Pseudomonadati</taxon>
        <taxon>Pseudomonadota</taxon>
        <taxon>Alphaproteobacteria</taxon>
        <taxon>Sphingomonadales</taxon>
        <taxon>Sphingomonadaceae</taxon>
        <taxon>Novosphingobium</taxon>
    </lineage>
</organism>
<dbReference type="Proteomes" id="UP000605099">
    <property type="component" value="Unassembled WGS sequence"/>
</dbReference>
<sequence>MAENERAETERPRFEIFRGADATPLEECDCMTNDSETPNLIAMQPKFAEAMTVRGEYADVPYRREGMSLARLWVKSGFPLPLHTHDCDCLYYVVAGSIRMGTETLVAGDGFFVGSEVPYAYTAGPEGAEVLEFRGTDSFNIRVKDKPMGAWEKYVDQLRDGGTRWADEPPPVRKMPEKV</sequence>
<evidence type="ECO:0008006" key="3">
    <source>
        <dbReference type="Google" id="ProtNLM"/>
    </source>
</evidence>
<dbReference type="InterPro" id="IPR011051">
    <property type="entry name" value="RmlC_Cupin_sf"/>
</dbReference>
<dbReference type="InterPro" id="IPR014710">
    <property type="entry name" value="RmlC-like_jellyroll"/>
</dbReference>
<accession>A0ABQ2JGW8</accession>
<reference evidence="2" key="1">
    <citation type="journal article" date="2019" name="Int. J. Syst. Evol. Microbiol.">
        <title>The Global Catalogue of Microorganisms (GCM) 10K type strain sequencing project: providing services to taxonomists for standard genome sequencing and annotation.</title>
        <authorList>
            <consortium name="The Broad Institute Genomics Platform"/>
            <consortium name="The Broad Institute Genome Sequencing Center for Infectious Disease"/>
            <person name="Wu L."/>
            <person name="Ma J."/>
        </authorList>
    </citation>
    <scope>NUCLEOTIDE SEQUENCE [LARGE SCALE GENOMIC DNA]</scope>
    <source>
        <strain evidence="2">CGMCC 1.6784</strain>
    </source>
</reference>
<dbReference type="Gene3D" id="2.60.120.10">
    <property type="entry name" value="Jelly Rolls"/>
    <property type="match status" value="1"/>
</dbReference>
<evidence type="ECO:0000313" key="2">
    <source>
        <dbReference type="Proteomes" id="UP000605099"/>
    </source>
</evidence>
<dbReference type="EMBL" id="BMLK01000004">
    <property type="protein sequence ID" value="GGN45015.1"/>
    <property type="molecule type" value="Genomic_DNA"/>
</dbReference>
<evidence type="ECO:0000313" key="1">
    <source>
        <dbReference type="EMBL" id="GGN45015.1"/>
    </source>
</evidence>
<comment type="caution">
    <text evidence="1">The sequence shown here is derived from an EMBL/GenBank/DDBJ whole genome shotgun (WGS) entry which is preliminary data.</text>
</comment>